<dbReference type="Pfam" id="PF13458">
    <property type="entry name" value="Peripla_BP_6"/>
    <property type="match status" value="1"/>
</dbReference>
<protein>
    <submittedName>
        <fullName evidence="5">ABC transporter substrate-binding protein</fullName>
    </submittedName>
</protein>
<dbReference type="InterPro" id="IPR028081">
    <property type="entry name" value="Leu-bd"/>
</dbReference>
<dbReference type="SUPFAM" id="SSF53822">
    <property type="entry name" value="Periplasmic binding protein-like I"/>
    <property type="match status" value="1"/>
</dbReference>
<dbReference type="InterPro" id="IPR051010">
    <property type="entry name" value="BCAA_transport"/>
</dbReference>
<dbReference type="AlphaFoldDB" id="A0A974SKV4"/>
<dbReference type="PANTHER" id="PTHR30483">
    <property type="entry name" value="LEUCINE-SPECIFIC-BINDING PROTEIN"/>
    <property type="match status" value="1"/>
</dbReference>
<reference evidence="5 6" key="1">
    <citation type="submission" date="2020-10" db="EMBL/GenBank/DDBJ databases">
        <title>Degradation of 1,4-Dioxane by Xanthobacter sp. YN2, via a Novel Group-2 Soluble Di-Iron Monooxygenase.</title>
        <authorList>
            <person name="Ma F."/>
            <person name="Wang Y."/>
            <person name="Yang J."/>
            <person name="Guo H."/>
            <person name="Su D."/>
            <person name="Yu L."/>
        </authorList>
    </citation>
    <scope>NUCLEOTIDE SEQUENCE [LARGE SCALE GENOMIC DNA]</scope>
    <source>
        <strain evidence="5 6">YN2</strain>
    </source>
</reference>
<dbReference type="GO" id="GO:0006865">
    <property type="term" value="P:amino acid transport"/>
    <property type="evidence" value="ECO:0007669"/>
    <property type="project" value="UniProtKB-KW"/>
</dbReference>
<dbReference type="InterPro" id="IPR028082">
    <property type="entry name" value="Peripla_BP_I"/>
</dbReference>
<dbReference type="RefSeq" id="WP_203195529.1">
    <property type="nucleotide sequence ID" value="NZ_CP063362.1"/>
</dbReference>
<name>A0A974SKV4_9HYPH</name>
<dbReference type="InterPro" id="IPR006311">
    <property type="entry name" value="TAT_signal"/>
</dbReference>
<keyword evidence="2" id="KW-0732">Signal</keyword>
<gene>
    <name evidence="5" type="ORF">EZH22_10215</name>
</gene>
<evidence type="ECO:0000256" key="1">
    <source>
        <dbReference type="ARBA" id="ARBA00010062"/>
    </source>
</evidence>
<dbReference type="CDD" id="cd06330">
    <property type="entry name" value="PBP1_As_SBP-like"/>
    <property type="match status" value="1"/>
</dbReference>
<keyword evidence="3" id="KW-0029">Amino-acid transport</keyword>
<feature type="domain" description="Leucine-binding protein" evidence="4">
    <location>
        <begin position="32"/>
        <end position="377"/>
    </location>
</feature>
<sequence length="415" mass="43977">MKLSRRQFSGALASAMVGVVAGPRLGRAEAKPIRIGVITSLTGFAQIYGEANRIGAEIAAERINAAGGVGGRKIEIVLRDDKASSDSTVAAFRDLAAQGVRLFLAGPISSTVVALAPLFKDTDNVLIAAGPNNLSITHELFNKNVFRLQLTSVPVFAGLGKVVADKAPEVRDWIAISSDQQANIDLSNIFMASLKKAHAAKGVDVTIRDIVLTKAGAGDFRAQISSLMNSGATGVLNSLVGSDSLTFYKQAKSFGLDRKVKVFADVSANLNSMKTIASAVPQSVWTPYYWYAQGDGNPVSQELYKIATERTGTPFPYGFIALAHDSVIALADAIRRAGSDSAPAVIAALEEGRPLGAVGPVVFRKEDHTYTGEMTFINFGAAPKEPEGLQVNDVVRLLSIDYIEPATPGLPYILK</sequence>
<dbReference type="KEGG" id="xdi:EZH22_10215"/>
<comment type="similarity">
    <text evidence="1">Belongs to the leucine-binding protein family.</text>
</comment>
<evidence type="ECO:0000256" key="3">
    <source>
        <dbReference type="ARBA" id="ARBA00022970"/>
    </source>
</evidence>
<dbReference type="PANTHER" id="PTHR30483:SF37">
    <property type="entry name" value="ABC TRANSPORTER SUBSTRATE-BINDING PROTEIN"/>
    <property type="match status" value="1"/>
</dbReference>
<evidence type="ECO:0000256" key="2">
    <source>
        <dbReference type="ARBA" id="ARBA00022729"/>
    </source>
</evidence>
<evidence type="ECO:0000259" key="4">
    <source>
        <dbReference type="Pfam" id="PF13458"/>
    </source>
</evidence>
<dbReference type="Proteomes" id="UP000596427">
    <property type="component" value="Chromosome"/>
</dbReference>
<proteinExistence type="inferred from homology"/>
<keyword evidence="6" id="KW-1185">Reference proteome</keyword>
<dbReference type="Gene3D" id="3.40.50.2300">
    <property type="match status" value="2"/>
</dbReference>
<dbReference type="EMBL" id="CP063362">
    <property type="protein sequence ID" value="QRG08619.1"/>
    <property type="molecule type" value="Genomic_DNA"/>
</dbReference>
<keyword evidence="3" id="KW-0813">Transport</keyword>
<evidence type="ECO:0000313" key="5">
    <source>
        <dbReference type="EMBL" id="QRG08619.1"/>
    </source>
</evidence>
<organism evidence="5 6">
    <name type="scientific">Xanthobacter dioxanivorans</name>
    <dbReference type="NCBI Taxonomy" id="2528964"/>
    <lineage>
        <taxon>Bacteria</taxon>
        <taxon>Pseudomonadati</taxon>
        <taxon>Pseudomonadota</taxon>
        <taxon>Alphaproteobacteria</taxon>
        <taxon>Hyphomicrobiales</taxon>
        <taxon>Xanthobacteraceae</taxon>
        <taxon>Xanthobacter</taxon>
    </lineage>
</organism>
<accession>A0A974SKV4</accession>
<dbReference type="PROSITE" id="PS51318">
    <property type="entry name" value="TAT"/>
    <property type="match status" value="1"/>
</dbReference>
<evidence type="ECO:0000313" key="6">
    <source>
        <dbReference type="Proteomes" id="UP000596427"/>
    </source>
</evidence>